<evidence type="ECO:0000313" key="1">
    <source>
        <dbReference type="EMBL" id="CAB4129598.1"/>
    </source>
</evidence>
<protein>
    <submittedName>
        <fullName evidence="1">Uncharacterized protein</fullName>
    </submittedName>
</protein>
<accession>A0A6J5L4D2</accession>
<reference evidence="1" key="1">
    <citation type="submission" date="2020-04" db="EMBL/GenBank/DDBJ databases">
        <authorList>
            <person name="Chiriac C."/>
            <person name="Salcher M."/>
            <person name="Ghai R."/>
            <person name="Kavagutti S V."/>
        </authorList>
    </citation>
    <scope>NUCLEOTIDE SEQUENCE</scope>
</reference>
<dbReference type="EMBL" id="LR796235">
    <property type="protein sequence ID" value="CAB4129598.1"/>
    <property type="molecule type" value="Genomic_DNA"/>
</dbReference>
<gene>
    <name evidence="1" type="ORF">UFOVP117_38</name>
</gene>
<organism evidence="1">
    <name type="scientific">uncultured Caudovirales phage</name>
    <dbReference type="NCBI Taxonomy" id="2100421"/>
    <lineage>
        <taxon>Viruses</taxon>
        <taxon>Duplodnaviria</taxon>
        <taxon>Heunggongvirae</taxon>
        <taxon>Uroviricota</taxon>
        <taxon>Caudoviricetes</taxon>
        <taxon>Peduoviridae</taxon>
        <taxon>Maltschvirus</taxon>
        <taxon>Maltschvirus maltsch</taxon>
    </lineage>
</organism>
<name>A0A6J5L4D2_9CAUD</name>
<sequence length="107" mass="12328">MALEYYNRYEGFIVNGQQTVVPYVNLQSKSSDKKHIYIIGQSRLDKISQLYYGTPFFGWLILQANGKYGGSEINIPDNAILTIPFPLINSLLDYKGALEQQFFYYGR</sequence>
<proteinExistence type="predicted"/>